<dbReference type="eggNOG" id="arCOG02881">
    <property type="taxonomic scope" value="Archaea"/>
</dbReference>
<feature type="transmembrane region" description="Helical" evidence="5">
    <location>
        <begin position="98"/>
        <end position="131"/>
    </location>
</feature>
<dbReference type="Proteomes" id="UP000007812">
    <property type="component" value="Chromosome"/>
</dbReference>
<dbReference type="PATRIC" id="fig|1006006.8.peg.693"/>
<keyword evidence="3 5" id="KW-1133">Transmembrane helix</keyword>
<accession>F4G1I3</accession>
<dbReference type="InterPro" id="IPR004837">
    <property type="entry name" value="NaCa_Exmemb"/>
</dbReference>
<dbReference type="Gene3D" id="1.20.1420.30">
    <property type="entry name" value="NCX, central ion-binding region"/>
    <property type="match status" value="1"/>
</dbReference>
<keyword evidence="8" id="KW-1185">Reference proteome</keyword>
<dbReference type="GO" id="GO:0016020">
    <property type="term" value="C:membrane"/>
    <property type="evidence" value="ECO:0007669"/>
    <property type="project" value="UniProtKB-SubCell"/>
</dbReference>
<dbReference type="EMBL" id="CP002656">
    <property type="protein sequence ID" value="AEB94796.1"/>
    <property type="molecule type" value="Genomic_DNA"/>
</dbReference>
<evidence type="ECO:0000256" key="3">
    <source>
        <dbReference type="ARBA" id="ARBA00022989"/>
    </source>
</evidence>
<dbReference type="HOGENOM" id="CLU_077877_0_0_2"/>
<evidence type="ECO:0000313" key="8">
    <source>
        <dbReference type="Proteomes" id="UP000007812"/>
    </source>
</evidence>
<proteinExistence type="predicted"/>
<dbReference type="STRING" id="1006006.Mcup_0691"/>
<reference evidence="7 8" key="1">
    <citation type="journal article" date="2011" name="J. Bacteriol.">
        <title>Complete genome sequence of Metallosphaera cuprina, a metal sulfide-oxidizing archaeon from a hot spring.</title>
        <authorList>
            <person name="Liu L.J."/>
            <person name="You X.Y."/>
            <person name="Zheng H."/>
            <person name="Wang S."/>
            <person name="Jiang C.Y."/>
            <person name="Liu S.J."/>
        </authorList>
    </citation>
    <scope>NUCLEOTIDE SEQUENCE [LARGE SCALE GENOMIC DNA]</scope>
    <source>
        <strain evidence="7 8">Ar-4</strain>
    </source>
</reference>
<feature type="transmembrane region" description="Helical" evidence="5">
    <location>
        <begin position="264"/>
        <end position="282"/>
    </location>
</feature>
<feature type="domain" description="Sodium/calcium exchanger membrane region" evidence="6">
    <location>
        <begin position="4"/>
        <end position="133"/>
    </location>
</feature>
<comment type="subcellular location">
    <subcellularLocation>
        <location evidence="1">Membrane</location>
        <topology evidence="1">Multi-pass membrane protein</topology>
    </subcellularLocation>
</comment>
<dbReference type="KEGG" id="mcn:Mcup_0691"/>
<evidence type="ECO:0000313" key="7">
    <source>
        <dbReference type="EMBL" id="AEB94796.1"/>
    </source>
</evidence>
<name>F4G1I3_METCR</name>
<keyword evidence="2 5" id="KW-0812">Transmembrane</keyword>
<sequence>MGLSTEALTRGVESLEQALGQGMAAGVILGNVTALPETLIVLTSVLEHKGEIALGSAIGGNVVIFTLGLGLISVIYFLKWKGPILMKGDYSQELKVMGAASLVLALGIIVGELNIIFTFLFFSIYIYYLVFRFRRSSRGKTNVKGVIQIIVGGSIIVVLSPIFVESIVELSRSTGLSETLIALILTPVVAELGEGISSVRLATRYPGGGSAAVVSYFGSKIQNATILLGLVGLDSTTTKGPFLILALVSNVIGILVVKDGKLSYLEGIALCVLYFVLIWIAYVL</sequence>
<evidence type="ECO:0000256" key="1">
    <source>
        <dbReference type="ARBA" id="ARBA00004141"/>
    </source>
</evidence>
<organism evidence="7 8">
    <name type="scientific">Metallosphaera cuprina (strain Ar-4)</name>
    <dbReference type="NCBI Taxonomy" id="1006006"/>
    <lineage>
        <taxon>Archaea</taxon>
        <taxon>Thermoproteota</taxon>
        <taxon>Thermoprotei</taxon>
        <taxon>Sulfolobales</taxon>
        <taxon>Sulfolobaceae</taxon>
        <taxon>Metallosphaera</taxon>
    </lineage>
</organism>
<feature type="transmembrane region" description="Helical" evidence="5">
    <location>
        <begin position="23"/>
        <end position="46"/>
    </location>
</feature>
<evidence type="ECO:0000256" key="2">
    <source>
        <dbReference type="ARBA" id="ARBA00022692"/>
    </source>
</evidence>
<evidence type="ECO:0000256" key="5">
    <source>
        <dbReference type="SAM" id="Phobius"/>
    </source>
</evidence>
<dbReference type="InterPro" id="IPR044880">
    <property type="entry name" value="NCX_ion-bd_dom_sf"/>
</dbReference>
<dbReference type="GO" id="GO:0055085">
    <property type="term" value="P:transmembrane transport"/>
    <property type="evidence" value="ECO:0007669"/>
    <property type="project" value="InterPro"/>
</dbReference>
<feature type="transmembrane region" description="Helical" evidence="5">
    <location>
        <begin position="240"/>
        <end position="257"/>
    </location>
</feature>
<protein>
    <submittedName>
        <fullName evidence="7">Sodium/calcium exchanger membrane region</fullName>
    </submittedName>
</protein>
<feature type="domain" description="Sodium/calcium exchanger membrane region" evidence="6">
    <location>
        <begin position="145"/>
        <end position="282"/>
    </location>
</feature>
<dbReference type="AlphaFoldDB" id="F4G1I3"/>
<feature type="transmembrane region" description="Helical" evidence="5">
    <location>
        <begin position="58"/>
        <end position="78"/>
    </location>
</feature>
<dbReference type="Pfam" id="PF01699">
    <property type="entry name" value="Na_Ca_ex"/>
    <property type="match status" value="2"/>
</dbReference>
<evidence type="ECO:0000259" key="6">
    <source>
        <dbReference type="Pfam" id="PF01699"/>
    </source>
</evidence>
<keyword evidence="4 5" id="KW-0472">Membrane</keyword>
<feature type="transmembrane region" description="Helical" evidence="5">
    <location>
        <begin position="143"/>
        <end position="164"/>
    </location>
</feature>
<gene>
    <name evidence="7" type="ordered locus">Mcup_0691</name>
</gene>
<evidence type="ECO:0000256" key="4">
    <source>
        <dbReference type="ARBA" id="ARBA00023136"/>
    </source>
</evidence>